<keyword evidence="4 6" id="KW-0653">Protein transport</keyword>
<comment type="function">
    <text evidence="6">Component of the ESCRT-II complex (endosomal sorting complex required for transport II), which is required for multivesicular body (MVB) formation and sorting of endosomal cargo proteins into MVBs.</text>
</comment>
<dbReference type="GO" id="GO:0043130">
    <property type="term" value="F:ubiquitin binding"/>
    <property type="evidence" value="ECO:0007669"/>
    <property type="project" value="UniProtKB-UniRule"/>
</dbReference>
<dbReference type="GO" id="GO:0032266">
    <property type="term" value="F:phosphatidylinositol-3-phosphate binding"/>
    <property type="evidence" value="ECO:0007669"/>
    <property type="project" value="UniProtKB-UniRule"/>
</dbReference>
<dbReference type="Pfam" id="PF04157">
    <property type="entry name" value="EAP30"/>
    <property type="match status" value="1"/>
</dbReference>
<dbReference type="AlphaFoldDB" id="A0A699ZB04"/>
<evidence type="ECO:0000256" key="2">
    <source>
        <dbReference type="ARBA" id="ARBA00022448"/>
    </source>
</evidence>
<keyword evidence="8" id="KW-1185">Reference proteome</keyword>
<evidence type="ECO:0000256" key="6">
    <source>
        <dbReference type="RuleBase" id="RU367095"/>
    </source>
</evidence>
<evidence type="ECO:0000313" key="7">
    <source>
        <dbReference type="EMBL" id="GFH18590.1"/>
    </source>
</evidence>
<accession>A0A699ZB04</accession>
<dbReference type="FunFam" id="1.10.10.10:FF:000165">
    <property type="entry name" value="Vacuolar protein sorting protein (Vps36)"/>
    <property type="match status" value="1"/>
</dbReference>
<dbReference type="InterPro" id="IPR037855">
    <property type="entry name" value="Vps36"/>
</dbReference>
<gene>
    <name evidence="7" type="ORF">HaLaN_15420</name>
</gene>
<dbReference type="SUPFAM" id="SSF46785">
    <property type="entry name" value="Winged helix' DNA-binding domain"/>
    <property type="match status" value="2"/>
</dbReference>
<keyword evidence="5" id="KW-0175">Coiled coil</keyword>
<evidence type="ECO:0000256" key="1">
    <source>
        <dbReference type="ARBA" id="ARBA00009697"/>
    </source>
</evidence>
<comment type="subcellular location">
    <subcellularLocation>
        <location evidence="6">Cytoplasm</location>
    </subcellularLocation>
    <subcellularLocation>
        <location evidence="6">Endosome</location>
    </subcellularLocation>
</comment>
<dbReference type="GO" id="GO:0043328">
    <property type="term" value="P:protein transport to vacuole involved in ubiquitin-dependent protein catabolic process via the multivesicular body sorting pathway"/>
    <property type="evidence" value="ECO:0007669"/>
    <property type="project" value="UniProtKB-UniRule"/>
</dbReference>
<evidence type="ECO:0000256" key="3">
    <source>
        <dbReference type="ARBA" id="ARBA00022753"/>
    </source>
</evidence>
<sequence length="208" mass="21768">GGPVGSEADELVDEDTQAQLIALGISSPVTRESAGARYHLELSRQLADFLLAGPLKRAGDLLPLPDVYCLFNRARGTELVSPDDLLAAVKLFGQARLPLSLRTFPSGFIAVQGAAHSDDAVCATLGRMAQPVKLAPGDGDTSAVPSLHAALGSPLTAVDVARELGCATAVAREHLVLAEARGILCRDEGPEGLRFFRNFFRDAAVLAG</sequence>
<proteinExistence type="inferred from homology"/>
<dbReference type="PANTHER" id="PTHR13128">
    <property type="entry name" value="VACUOLAR PROTEIN-SORTING-ASSOCIATED PROTEIN 36"/>
    <property type="match status" value="1"/>
</dbReference>
<comment type="caution">
    <text evidence="7">The sequence shown here is derived from an EMBL/GenBank/DDBJ whole genome shotgun (WGS) entry which is preliminary data.</text>
</comment>
<dbReference type="GO" id="GO:0000814">
    <property type="term" value="C:ESCRT II complex"/>
    <property type="evidence" value="ECO:0007669"/>
    <property type="project" value="UniProtKB-UniRule"/>
</dbReference>
<dbReference type="Gene3D" id="1.10.10.10">
    <property type="entry name" value="Winged helix-like DNA-binding domain superfamily/Winged helix DNA-binding domain"/>
    <property type="match status" value="2"/>
</dbReference>
<comment type="subunit">
    <text evidence="6">Component of the endosomal sorting complex required for transport II (ESCRT-II).</text>
</comment>
<dbReference type="EMBL" id="BLLF01001324">
    <property type="protein sequence ID" value="GFH18590.1"/>
    <property type="molecule type" value="Genomic_DNA"/>
</dbReference>
<evidence type="ECO:0000256" key="4">
    <source>
        <dbReference type="ARBA" id="ARBA00022927"/>
    </source>
</evidence>
<keyword evidence="6" id="KW-0963">Cytoplasm</keyword>
<dbReference type="GO" id="GO:0031902">
    <property type="term" value="C:late endosome membrane"/>
    <property type="evidence" value="ECO:0007669"/>
    <property type="project" value="UniProtKB-UniRule"/>
</dbReference>
<dbReference type="Proteomes" id="UP000485058">
    <property type="component" value="Unassembled WGS sequence"/>
</dbReference>
<evidence type="ECO:0000313" key="8">
    <source>
        <dbReference type="Proteomes" id="UP000485058"/>
    </source>
</evidence>
<organism evidence="7 8">
    <name type="scientific">Haematococcus lacustris</name>
    <name type="common">Green alga</name>
    <name type="synonym">Haematococcus pluvialis</name>
    <dbReference type="NCBI Taxonomy" id="44745"/>
    <lineage>
        <taxon>Eukaryota</taxon>
        <taxon>Viridiplantae</taxon>
        <taxon>Chlorophyta</taxon>
        <taxon>core chlorophytes</taxon>
        <taxon>Chlorophyceae</taxon>
        <taxon>CS clade</taxon>
        <taxon>Chlamydomonadales</taxon>
        <taxon>Haematococcaceae</taxon>
        <taxon>Haematococcus</taxon>
    </lineage>
</organism>
<evidence type="ECO:0000256" key="5">
    <source>
        <dbReference type="ARBA" id="ARBA00023054"/>
    </source>
</evidence>
<reference evidence="7 8" key="1">
    <citation type="submission" date="2020-02" db="EMBL/GenBank/DDBJ databases">
        <title>Draft genome sequence of Haematococcus lacustris strain NIES-144.</title>
        <authorList>
            <person name="Morimoto D."/>
            <person name="Nakagawa S."/>
            <person name="Yoshida T."/>
            <person name="Sawayama S."/>
        </authorList>
    </citation>
    <scope>NUCLEOTIDE SEQUENCE [LARGE SCALE GENOMIC DNA]</scope>
    <source>
        <strain evidence="7 8">NIES-144</strain>
    </source>
</reference>
<comment type="similarity">
    <text evidence="1 6">Belongs to the VPS36 family.</text>
</comment>
<dbReference type="InterPro" id="IPR036388">
    <property type="entry name" value="WH-like_DNA-bd_sf"/>
</dbReference>
<name>A0A699ZB04_HAELA</name>
<feature type="non-terminal residue" evidence="7">
    <location>
        <position position="1"/>
    </location>
</feature>
<protein>
    <recommendedName>
        <fullName evidence="6">Vacuolar protein-sorting-associated protein 36</fullName>
    </recommendedName>
    <alternativeName>
        <fullName evidence="6">ESCRT-II complex subunit VPS36</fullName>
    </alternativeName>
</protein>
<keyword evidence="2 6" id="KW-0813">Transport</keyword>
<dbReference type="InterPro" id="IPR040608">
    <property type="entry name" value="Snf8/Vps36"/>
</dbReference>
<dbReference type="PANTHER" id="PTHR13128:SF12">
    <property type="entry name" value="VACUOLAR PROTEIN-SORTING-ASSOCIATED PROTEIN 36"/>
    <property type="match status" value="1"/>
</dbReference>
<keyword evidence="3 6" id="KW-0967">Endosome</keyword>
<dbReference type="InterPro" id="IPR036390">
    <property type="entry name" value="WH_DNA-bd_sf"/>
</dbReference>